<evidence type="ECO:0000313" key="2">
    <source>
        <dbReference type="Proteomes" id="UP001189429"/>
    </source>
</evidence>
<evidence type="ECO:0008006" key="3">
    <source>
        <dbReference type="Google" id="ProtNLM"/>
    </source>
</evidence>
<dbReference type="EMBL" id="CAUYUJ010015866">
    <property type="protein sequence ID" value="CAK0859112.1"/>
    <property type="molecule type" value="Genomic_DNA"/>
</dbReference>
<gene>
    <name evidence="1" type="ORF">PCOR1329_LOCUS48563</name>
</gene>
<accession>A0ABN9UHI6</accession>
<dbReference type="Proteomes" id="UP001189429">
    <property type="component" value="Unassembled WGS sequence"/>
</dbReference>
<sequence length="109" mass="12086">MPRRARAPASSTLSGRRRRTPAGRTFVVGGCMEDLAATTNKLEQGMADIRTAVSLMDSEVKKLEAIHPMCVDNGMSYEERVEKRKAEMEALTRALCILDTNNVEERCIA</sequence>
<name>A0ABN9UHI6_9DINO</name>
<protein>
    <recommendedName>
        <fullName evidence="3">Tubulin-specific chaperone A</fullName>
    </recommendedName>
</protein>
<reference evidence="1" key="1">
    <citation type="submission" date="2023-10" db="EMBL/GenBank/DDBJ databases">
        <authorList>
            <person name="Chen Y."/>
            <person name="Shah S."/>
            <person name="Dougan E. K."/>
            <person name="Thang M."/>
            <person name="Chan C."/>
        </authorList>
    </citation>
    <scope>NUCLEOTIDE SEQUENCE [LARGE SCALE GENOMIC DNA]</scope>
</reference>
<proteinExistence type="predicted"/>
<organism evidence="1 2">
    <name type="scientific">Prorocentrum cordatum</name>
    <dbReference type="NCBI Taxonomy" id="2364126"/>
    <lineage>
        <taxon>Eukaryota</taxon>
        <taxon>Sar</taxon>
        <taxon>Alveolata</taxon>
        <taxon>Dinophyceae</taxon>
        <taxon>Prorocentrales</taxon>
        <taxon>Prorocentraceae</taxon>
        <taxon>Prorocentrum</taxon>
    </lineage>
</organism>
<comment type="caution">
    <text evidence="1">The sequence shown here is derived from an EMBL/GenBank/DDBJ whole genome shotgun (WGS) entry which is preliminary data.</text>
</comment>
<keyword evidence="2" id="KW-1185">Reference proteome</keyword>
<evidence type="ECO:0000313" key="1">
    <source>
        <dbReference type="EMBL" id="CAK0859112.1"/>
    </source>
</evidence>